<dbReference type="AlphaFoldDB" id="A0ABD3D4P7"/>
<evidence type="ECO:0000313" key="3">
    <source>
        <dbReference type="EMBL" id="KAL3637250.1"/>
    </source>
</evidence>
<gene>
    <name evidence="3" type="ORF">CASFOL_019549</name>
</gene>
<proteinExistence type="predicted"/>
<keyword evidence="2" id="KW-0732">Signal</keyword>
<keyword evidence="4" id="KW-1185">Reference proteome</keyword>
<evidence type="ECO:0000313" key="4">
    <source>
        <dbReference type="Proteomes" id="UP001632038"/>
    </source>
</evidence>
<feature type="region of interest" description="Disordered" evidence="1">
    <location>
        <begin position="22"/>
        <end position="41"/>
    </location>
</feature>
<accession>A0ABD3D4P7</accession>
<name>A0ABD3D4P7_9LAMI</name>
<comment type="caution">
    <text evidence="3">The sequence shown here is derived from an EMBL/GenBank/DDBJ whole genome shotgun (WGS) entry which is preliminary data.</text>
</comment>
<reference evidence="4" key="1">
    <citation type="journal article" date="2024" name="IScience">
        <title>Strigolactones Initiate the Formation of Haustorium-like Structures in Castilleja.</title>
        <authorList>
            <person name="Buerger M."/>
            <person name="Peterson D."/>
            <person name="Chory J."/>
        </authorList>
    </citation>
    <scope>NUCLEOTIDE SEQUENCE [LARGE SCALE GENOMIC DNA]</scope>
</reference>
<feature type="chain" id="PRO_5044813138" evidence="2">
    <location>
        <begin position="23"/>
        <end position="165"/>
    </location>
</feature>
<sequence length="165" mass="17428">MPTWRFSLLVSLHVITIPRSISKPTRRRSPVDSDLQRGGGDGRRIAAAARARIWKTRICSGGESSNCSGAARARIWKTRICSGGESSDLEDSDLQRRRELGFAAAARARFGAEMGFPAGCEGDGDGGWEELGFQRRSEGGPSTVAVGAGLSGGGRRIAAAARAPI</sequence>
<protein>
    <submittedName>
        <fullName evidence="3">Uncharacterized protein</fullName>
    </submittedName>
</protein>
<organism evidence="3 4">
    <name type="scientific">Castilleja foliolosa</name>
    <dbReference type="NCBI Taxonomy" id="1961234"/>
    <lineage>
        <taxon>Eukaryota</taxon>
        <taxon>Viridiplantae</taxon>
        <taxon>Streptophyta</taxon>
        <taxon>Embryophyta</taxon>
        <taxon>Tracheophyta</taxon>
        <taxon>Spermatophyta</taxon>
        <taxon>Magnoliopsida</taxon>
        <taxon>eudicotyledons</taxon>
        <taxon>Gunneridae</taxon>
        <taxon>Pentapetalae</taxon>
        <taxon>asterids</taxon>
        <taxon>lamiids</taxon>
        <taxon>Lamiales</taxon>
        <taxon>Orobanchaceae</taxon>
        <taxon>Pedicularideae</taxon>
        <taxon>Castillejinae</taxon>
        <taxon>Castilleja</taxon>
    </lineage>
</organism>
<feature type="compositionally biased region" description="Basic and acidic residues" evidence="1">
    <location>
        <begin position="29"/>
        <end position="41"/>
    </location>
</feature>
<dbReference type="EMBL" id="JAVIJP010000026">
    <property type="protein sequence ID" value="KAL3637250.1"/>
    <property type="molecule type" value="Genomic_DNA"/>
</dbReference>
<dbReference type="Proteomes" id="UP001632038">
    <property type="component" value="Unassembled WGS sequence"/>
</dbReference>
<evidence type="ECO:0000256" key="1">
    <source>
        <dbReference type="SAM" id="MobiDB-lite"/>
    </source>
</evidence>
<feature type="signal peptide" evidence="2">
    <location>
        <begin position="1"/>
        <end position="22"/>
    </location>
</feature>
<evidence type="ECO:0000256" key="2">
    <source>
        <dbReference type="SAM" id="SignalP"/>
    </source>
</evidence>